<sequence length="165" mass="18181">MWQLSNKLIIVSLSLVLVIVCGCAKQKPKEVAVLPVQVLPEPLKEKPVTPQYIYQNIHSRDPFIPLIVESGQEIQAQKGSIPDVDITELSLIGVVWDKKDSIALARGPGGYTLILRYGMLFYGDSPISGVRGKILNNKFISLSQLDKVVTLGFKASDTKVMIKGY</sequence>
<evidence type="ECO:0000313" key="1">
    <source>
        <dbReference type="EMBL" id="OIP41258.1"/>
    </source>
</evidence>
<dbReference type="STRING" id="1817895.AUJ95_03575"/>
<reference evidence="1 2" key="1">
    <citation type="journal article" date="2016" name="Environ. Microbiol.">
        <title>Genomic resolution of a cold subsurface aquifer community provides metabolic insights for novel microbes adapted to high CO concentrations.</title>
        <authorList>
            <person name="Probst A.J."/>
            <person name="Castelle C.J."/>
            <person name="Singh A."/>
            <person name="Brown C.T."/>
            <person name="Anantharaman K."/>
            <person name="Sharon I."/>
            <person name="Hug L.A."/>
            <person name="Burstein D."/>
            <person name="Emerson J.B."/>
            <person name="Thomas B.C."/>
            <person name="Banfield J.F."/>
        </authorList>
    </citation>
    <scope>NUCLEOTIDE SEQUENCE [LARGE SCALE GENOMIC DNA]</scope>
    <source>
        <strain evidence="1">CG2_30_40_21</strain>
    </source>
</reference>
<dbReference type="Proteomes" id="UP000183085">
    <property type="component" value="Unassembled WGS sequence"/>
</dbReference>
<dbReference type="AlphaFoldDB" id="A0A1J5E933"/>
<evidence type="ECO:0008006" key="3">
    <source>
        <dbReference type="Google" id="ProtNLM"/>
    </source>
</evidence>
<accession>A0A1J5E933</accession>
<proteinExistence type="predicted"/>
<protein>
    <recommendedName>
        <fullName evidence="3">Pilus assembly protein PilP</fullName>
    </recommendedName>
</protein>
<name>A0A1J5E933_9BACT</name>
<evidence type="ECO:0000313" key="2">
    <source>
        <dbReference type="Proteomes" id="UP000183085"/>
    </source>
</evidence>
<dbReference type="EMBL" id="MNYI01000089">
    <property type="protein sequence ID" value="OIP41258.1"/>
    <property type="molecule type" value="Genomic_DNA"/>
</dbReference>
<comment type="caution">
    <text evidence="1">The sequence shown here is derived from an EMBL/GenBank/DDBJ whole genome shotgun (WGS) entry which is preliminary data.</text>
</comment>
<organism evidence="1 2">
    <name type="scientific">Candidatus Desantisbacteria bacterium CG2_30_40_21</name>
    <dbReference type="NCBI Taxonomy" id="1817895"/>
    <lineage>
        <taxon>Bacteria</taxon>
        <taxon>Candidatus Desantisiibacteriota</taxon>
    </lineage>
</organism>
<gene>
    <name evidence="1" type="ORF">AUJ95_03575</name>
</gene>
<dbReference type="PROSITE" id="PS51257">
    <property type="entry name" value="PROKAR_LIPOPROTEIN"/>
    <property type="match status" value="1"/>
</dbReference>